<dbReference type="AlphaFoldDB" id="A0AAD9PEJ9"/>
<dbReference type="EMBL" id="JAODUO010000015">
    <property type="protein sequence ID" value="KAK2193308.1"/>
    <property type="molecule type" value="Genomic_DNA"/>
</dbReference>
<sequence length="98" mass="11195">MKAAMSLVGFLVMWMLSEAQVCNTPHPTYRQDCEVKCRYGYCCCKVLQEEPGVPDWPEIPPKTKFLGPTCCTCCCDKQGFAHCNDGYEAIILKYKYYC</sequence>
<reference evidence="2" key="1">
    <citation type="journal article" date="2023" name="Mol. Biol. Evol.">
        <title>Third-Generation Sequencing Reveals the Adaptive Role of the Epigenome in Three Deep-Sea Polychaetes.</title>
        <authorList>
            <person name="Perez M."/>
            <person name="Aroh O."/>
            <person name="Sun Y."/>
            <person name="Lan Y."/>
            <person name="Juniper S.K."/>
            <person name="Young C.R."/>
            <person name="Angers B."/>
            <person name="Qian P.Y."/>
        </authorList>
    </citation>
    <scope>NUCLEOTIDE SEQUENCE</scope>
    <source>
        <strain evidence="2">R07B-5</strain>
    </source>
</reference>
<dbReference type="Proteomes" id="UP001209878">
    <property type="component" value="Unassembled WGS sequence"/>
</dbReference>
<protein>
    <submittedName>
        <fullName evidence="2">Uncharacterized protein</fullName>
    </submittedName>
</protein>
<accession>A0AAD9PEJ9</accession>
<keyword evidence="3" id="KW-1185">Reference proteome</keyword>
<organism evidence="2 3">
    <name type="scientific">Ridgeia piscesae</name>
    <name type="common">Tubeworm</name>
    <dbReference type="NCBI Taxonomy" id="27915"/>
    <lineage>
        <taxon>Eukaryota</taxon>
        <taxon>Metazoa</taxon>
        <taxon>Spiralia</taxon>
        <taxon>Lophotrochozoa</taxon>
        <taxon>Annelida</taxon>
        <taxon>Polychaeta</taxon>
        <taxon>Sedentaria</taxon>
        <taxon>Canalipalpata</taxon>
        <taxon>Sabellida</taxon>
        <taxon>Siboglinidae</taxon>
        <taxon>Ridgeia</taxon>
    </lineage>
</organism>
<evidence type="ECO:0000313" key="3">
    <source>
        <dbReference type="Proteomes" id="UP001209878"/>
    </source>
</evidence>
<keyword evidence="1" id="KW-0732">Signal</keyword>
<feature type="chain" id="PRO_5042016177" evidence="1">
    <location>
        <begin position="20"/>
        <end position="98"/>
    </location>
</feature>
<proteinExistence type="predicted"/>
<evidence type="ECO:0000256" key="1">
    <source>
        <dbReference type="SAM" id="SignalP"/>
    </source>
</evidence>
<name>A0AAD9PEJ9_RIDPI</name>
<gene>
    <name evidence="2" type="ORF">NP493_16g12067</name>
</gene>
<evidence type="ECO:0000313" key="2">
    <source>
        <dbReference type="EMBL" id="KAK2193308.1"/>
    </source>
</evidence>
<comment type="caution">
    <text evidence="2">The sequence shown here is derived from an EMBL/GenBank/DDBJ whole genome shotgun (WGS) entry which is preliminary data.</text>
</comment>
<feature type="signal peptide" evidence="1">
    <location>
        <begin position="1"/>
        <end position="19"/>
    </location>
</feature>